<evidence type="ECO:0000259" key="1">
    <source>
        <dbReference type="Pfam" id="PF02558"/>
    </source>
</evidence>
<organism evidence="2 3">
    <name type="scientific">Lapillicoccus jejuensis</name>
    <dbReference type="NCBI Taxonomy" id="402171"/>
    <lineage>
        <taxon>Bacteria</taxon>
        <taxon>Bacillati</taxon>
        <taxon>Actinomycetota</taxon>
        <taxon>Actinomycetes</taxon>
        <taxon>Micrococcales</taxon>
        <taxon>Intrasporangiaceae</taxon>
        <taxon>Lapillicoccus</taxon>
    </lineage>
</organism>
<dbReference type="Gene3D" id="3.40.50.720">
    <property type="entry name" value="NAD(P)-binding Rossmann-like Domain"/>
    <property type="match status" value="1"/>
</dbReference>
<dbReference type="InterPro" id="IPR013332">
    <property type="entry name" value="KPR_N"/>
</dbReference>
<keyword evidence="3" id="KW-1185">Reference proteome</keyword>
<dbReference type="Pfam" id="PF02558">
    <property type="entry name" value="ApbA"/>
    <property type="match status" value="1"/>
</dbReference>
<dbReference type="InterPro" id="IPR036291">
    <property type="entry name" value="NAD(P)-bd_dom_sf"/>
</dbReference>
<evidence type="ECO:0000313" key="3">
    <source>
        <dbReference type="Proteomes" id="UP000317893"/>
    </source>
</evidence>
<name>A0A542DVU6_9MICO</name>
<reference evidence="2 3" key="1">
    <citation type="submission" date="2019-06" db="EMBL/GenBank/DDBJ databases">
        <title>Sequencing the genomes of 1000 actinobacteria strains.</title>
        <authorList>
            <person name="Klenk H.-P."/>
        </authorList>
    </citation>
    <scope>NUCLEOTIDE SEQUENCE [LARGE SCALE GENOMIC DNA]</scope>
    <source>
        <strain evidence="2 3">DSM 18607</strain>
    </source>
</reference>
<dbReference type="EMBL" id="VFMN01000001">
    <property type="protein sequence ID" value="TQJ07218.1"/>
    <property type="molecule type" value="Genomic_DNA"/>
</dbReference>
<protein>
    <submittedName>
        <fullName evidence="2">Ketopantoate reductase PanE/ApbA-like protein</fullName>
    </submittedName>
</protein>
<feature type="domain" description="Ketopantoate reductase N-terminal" evidence="1">
    <location>
        <begin position="10"/>
        <end position="47"/>
    </location>
</feature>
<gene>
    <name evidence="2" type="ORF">FB458_0273</name>
</gene>
<comment type="caution">
    <text evidence="2">The sequence shown here is derived from an EMBL/GenBank/DDBJ whole genome shotgun (WGS) entry which is preliminary data.</text>
</comment>
<sequence length="48" mass="4942">MNQSATHHHAVVGAGAIGGTLAHHLARSGHQVNIVDADAEHVAAINER</sequence>
<dbReference type="Proteomes" id="UP000317893">
    <property type="component" value="Unassembled WGS sequence"/>
</dbReference>
<evidence type="ECO:0000313" key="2">
    <source>
        <dbReference type="EMBL" id="TQJ07218.1"/>
    </source>
</evidence>
<dbReference type="RefSeq" id="WP_211355894.1">
    <property type="nucleotide sequence ID" value="NZ_BAAAPR010000006.1"/>
</dbReference>
<proteinExistence type="predicted"/>
<dbReference type="AlphaFoldDB" id="A0A542DVU6"/>
<accession>A0A542DVU6</accession>
<dbReference type="SUPFAM" id="SSF51735">
    <property type="entry name" value="NAD(P)-binding Rossmann-fold domains"/>
    <property type="match status" value="1"/>
</dbReference>